<keyword evidence="3" id="KW-1185">Reference proteome</keyword>
<keyword evidence="1" id="KW-0472">Membrane</keyword>
<feature type="transmembrane region" description="Helical" evidence="1">
    <location>
        <begin position="12"/>
        <end position="33"/>
    </location>
</feature>
<keyword evidence="1" id="KW-1133">Transmembrane helix</keyword>
<protein>
    <submittedName>
        <fullName evidence="2">Type II secretion system protein</fullName>
    </submittedName>
</protein>
<dbReference type="Proteomes" id="UP001249020">
    <property type="component" value="Unassembled WGS sequence"/>
</dbReference>
<accession>A0AAW8R219</accession>
<dbReference type="NCBIfam" id="TIGR02532">
    <property type="entry name" value="IV_pilin_GFxxxE"/>
    <property type="match status" value="1"/>
</dbReference>
<reference evidence="2 3" key="1">
    <citation type="submission" date="2023-09" db="EMBL/GenBank/DDBJ databases">
        <authorList>
            <person name="Rey-Velasco X."/>
        </authorList>
    </citation>
    <scope>NUCLEOTIDE SEQUENCE [LARGE SCALE GENOMIC DNA]</scope>
    <source>
        <strain evidence="2 3">W409</strain>
    </source>
</reference>
<dbReference type="InterPro" id="IPR012902">
    <property type="entry name" value="N_methyl_site"/>
</dbReference>
<dbReference type="PROSITE" id="PS00409">
    <property type="entry name" value="PROKAR_NTER_METHYL"/>
    <property type="match status" value="1"/>
</dbReference>
<dbReference type="AlphaFoldDB" id="A0AAW8R219"/>
<evidence type="ECO:0000313" key="3">
    <source>
        <dbReference type="Proteomes" id="UP001249020"/>
    </source>
</evidence>
<proteinExistence type="predicted"/>
<evidence type="ECO:0000313" key="2">
    <source>
        <dbReference type="EMBL" id="MDT0582246.1"/>
    </source>
</evidence>
<evidence type="ECO:0000256" key="1">
    <source>
        <dbReference type="SAM" id="Phobius"/>
    </source>
</evidence>
<dbReference type="Pfam" id="PF07963">
    <property type="entry name" value="N_methyl"/>
    <property type="match status" value="1"/>
</dbReference>
<gene>
    <name evidence="2" type="ORF">RM544_06830</name>
</gene>
<dbReference type="RefSeq" id="WP_311361020.1">
    <property type="nucleotide sequence ID" value="NZ_JAVRIE010000002.1"/>
</dbReference>
<organism evidence="2 3">
    <name type="scientific">Brumicola blandensis</name>
    <dbReference type="NCBI Taxonomy" id="3075611"/>
    <lineage>
        <taxon>Bacteria</taxon>
        <taxon>Pseudomonadati</taxon>
        <taxon>Pseudomonadota</taxon>
        <taxon>Gammaproteobacteria</taxon>
        <taxon>Alteromonadales</taxon>
        <taxon>Alteromonadaceae</taxon>
        <taxon>Brumicola</taxon>
    </lineage>
</organism>
<name>A0AAW8R219_9ALTE</name>
<dbReference type="EMBL" id="JAVRIE010000002">
    <property type="protein sequence ID" value="MDT0582246.1"/>
    <property type="molecule type" value="Genomic_DNA"/>
</dbReference>
<keyword evidence="1" id="KW-0812">Transmembrane</keyword>
<sequence>MKYSSCTLSRSKGFTLIELVMVLVVLAIVSVGITQFIRSSTQIFIDTSERERLLRDGSFAVERINREIASAIPNSVRLAGNSGVHCLQFVPSKWSTFYLELPIEPTSDVTISVTEMHDINGNIFVPTANSDLAFVYPTSSVDIYSASSAQRQVISACADDGDGNCATDDDSDGVIELTVVDGFEQSSPAKRLYVGSSTINYCVRNNALYRHESSISETQPVFSNGGVLMAENMGNQLSSNPNVPNANDLNPFRIVDASLRRNAYTQTQFIFVRDGESMTFTQEIHIPNVP</sequence>
<comment type="caution">
    <text evidence="2">The sequence shown here is derived from an EMBL/GenBank/DDBJ whole genome shotgun (WGS) entry which is preliminary data.</text>
</comment>